<comment type="caution">
    <text evidence="1">The sequence shown here is derived from an EMBL/GenBank/DDBJ whole genome shotgun (WGS) entry which is preliminary data.</text>
</comment>
<name>A0A8J4YGP5_CHIOP</name>
<dbReference type="AlphaFoldDB" id="A0A8J4YGP5"/>
<keyword evidence="2" id="KW-1185">Reference proteome</keyword>
<sequence>MTLLSNCWTAAWKWSGGKEPGVLRNTVEAYSVPPEARDLYEEELQKWIEDGWLLPYDEHKYGPAKGLISLMAVVQRNKKKVRPVMDFRELNATSTRSRRTRRVLRQTAGVAEARGECLRD</sequence>
<dbReference type="SUPFAM" id="SSF56672">
    <property type="entry name" value="DNA/RNA polymerases"/>
    <property type="match status" value="1"/>
</dbReference>
<reference evidence="1" key="1">
    <citation type="submission" date="2020-07" db="EMBL/GenBank/DDBJ databases">
        <title>The High-quality genome of the commercially important snow crab, Chionoecetes opilio.</title>
        <authorList>
            <person name="Jeong J.-H."/>
            <person name="Ryu S."/>
        </authorList>
    </citation>
    <scope>NUCLEOTIDE SEQUENCE</scope>
    <source>
        <strain evidence="1">MADBK_172401_WGS</strain>
        <tissue evidence="1">Digestive gland</tissue>
    </source>
</reference>
<gene>
    <name evidence="1" type="ORF">GWK47_033755</name>
</gene>
<dbReference type="EMBL" id="JACEEZ010002921">
    <property type="protein sequence ID" value="KAG0727855.1"/>
    <property type="molecule type" value="Genomic_DNA"/>
</dbReference>
<dbReference type="Proteomes" id="UP000770661">
    <property type="component" value="Unassembled WGS sequence"/>
</dbReference>
<evidence type="ECO:0000313" key="2">
    <source>
        <dbReference type="Proteomes" id="UP000770661"/>
    </source>
</evidence>
<dbReference type="Gene3D" id="3.10.10.10">
    <property type="entry name" value="HIV Type 1 Reverse Transcriptase, subunit A, domain 1"/>
    <property type="match status" value="1"/>
</dbReference>
<protein>
    <submittedName>
        <fullName evidence="1">Uncharacterized protein</fullName>
    </submittedName>
</protein>
<accession>A0A8J4YGP5</accession>
<proteinExistence type="predicted"/>
<dbReference type="GO" id="GO:0071897">
    <property type="term" value="P:DNA biosynthetic process"/>
    <property type="evidence" value="ECO:0007669"/>
    <property type="project" value="UniProtKB-ARBA"/>
</dbReference>
<dbReference type="InterPro" id="IPR043502">
    <property type="entry name" value="DNA/RNA_pol_sf"/>
</dbReference>
<dbReference type="OrthoDB" id="6375508at2759"/>
<evidence type="ECO:0000313" key="1">
    <source>
        <dbReference type="EMBL" id="KAG0727855.1"/>
    </source>
</evidence>
<organism evidence="1 2">
    <name type="scientific">Chionoecetes opilio</name>
    <name type="common">Atlantic snow crab</name>
    <name type="synonym">Cancer opilio</name>
    <dbReference type="NCBI Taxonomy" id="41210"/>
    <lineage>
        <taxon>Eukaryota</taxon>
        <taxon>Metazoa</taxon>
        <taxon>Ecdysozoa</taxon>
        <taxon>Arthropoda</taxon>
        <taxon>Crustacea</taxon>
        <taxon>Multicrustacea</taxon>
        <taxon>Malacostraca</taxon>
        <taxon>Eumalacostraca</taxon>
        <taxon>Eucarida</taxon>
        <taxon>Decapoda</taxon>
        <taxon>Pleocyemata</taxon>
        <taxon>Brachyura</taxon>
        <taxon>Eubrachyura</taxon>
        <taxon>Majoidea</taxon>
        <taxon>Majidae</taxon>
        <taxon>Chionoecetes</taxon>
    </lineage>
</organism>